<sequence>MAKPNNGGHQRLKALVTETSQWRKTGTRERKRKDRVTLKLRTASFAGNSERQSYVRCTHCKHDVSERARLVLIRIAFAGIWPRDGRSIADRRLEFVMTTASVAVHSRFVRYRLKTRRQRVVRARPTNPARFVDLQLKLVRKSADYFNLSPPTSHLFPLKIGARRAGGGAGRRRGGGVKINNPRRGFVFVSTFLALLLRRDEIHFSPSESTDATSAHPRRSVVPESTFCISASFRLAEGRTSAGGSAVKIVAFEPAAAEFDPRHEPIDKNDYLLEYNRKDIKRLLLTYEECSTLLPPVCRSRAVAIAFFHCLSDNNIVVASRTMSNQPTCINDVGPGESSVRAKGNMNNGLGLFASADFGFGEDDGPKDKKQNHQFGSLLPRADETQVRSREKTPEIDQQKGRVNASTI</sequence>
<dbReference type="EMBL" id="BGZK01000225">
    <property type="protein sequence ID" value="GBP29851.1"/>
    <property type="molecule type" value="Genomic_DNA"/>
</dbReference>
<evidence type="ECO:0000313" key="2">
    <source>
        <dbReference type="EMBL" id="GBP29851.1"/>
    </source>
</evidence>
<feature type="region of interest" description="Disordered" evidence="1">
    <location>
        <begin position="362"/>
        <end position="408"/>
    </location>
</feature>
<dbReference type="AlphaFoldDB" id="A0A4C1UTQ9"/>
<feature type="compositionally biased region" description="Basic and acidic residues" evidence="1">
    <location>
        <begin position="381"/>
        <end position="400"/>
    </location>
</feature>
<name>A0A4C1UTQ9_EUMVA</name>
<evidence type="ECO:0000313" key="3">
    <source>
        <dbReference type="Proteomes" id="UP000299102"/>
    </source>
</evidence>
<protein>
    <submittedName>
        <fullName evidence="2">Uncharacterized protein</fullName>
    </submittedName>
</protein>
<proteinExistence type="predicted"/>
<comment type="caution">
    <text evidence="2">The sequence shown here is derived from an EMBL/GenBank/DDBJ whole genome shotgun (WGS) entry which is preliminary data.</text>
</comment>
<keyword evidence="3" id="KW-1185">Reference proteome</keyword>
<reference evidence="2 3" key="1">
    <citation type="journal article" date="2019" name="Commun. Biol.">
        <title>The bagworm genome reveals a unique fibroin gene that provides high tensile strength.</title>
        <authorList>
            <person name="Kono N."/>
            <person name="Nakamura H."/>
            <person name="Ohtoshi R."/>
            <person name="Tomita M."/>
            <person name="Numata K."/>
            <person name="Arakawa K."/>
        </authorList>
    </citation>
    <scope>NUCLEOTIDE SEQUENCE [LARGE SCALE GENOMIC DNA]</scope>
</reference>
<accession>A0A4C1UTQ9</accession>
<gene>
    <name evidence="2" type="ORF">EVAR_20180_1</name>
</gene>
<dbReference type="Proteomes" id="UP000299102">
    <property type="component" value="Unassembled WGS sequence"/>
</dbReference>
<evidence type="ECO:0000256" key="1">
    <source>
        <dbReference type="SAM" id="MobiDB-lite"/>
    </source>
</evidence>
<organism evidence="2 3">
    <name type="scientific">Eumeta variegata</name>
    <name type="common">Bagworm moth</name>
    <name type="synonym">Eumeta japonica</name>
    <dbReference type="NCBI Taxonomy" id="151549"/>
    <lineage>
        <taxon>Eukaryota</taxon>
        <taxon>Metazoa</taxon>
        <taxon>Ecdysozoa</taxon>
        <taxon>Arthropoda</taxon>
        <taxon>Hexapoda</taxon>
        <taxon>Insecta</taxon>
        <taxon>Pterygota</taxon>
        <taxon>Neoptera</taxon>
        <taxon>Endopterygota</taxon>
        <taxon>Lepidoptera</taxon>
        <taxon>Glossata</taxon>
        <taxon>Ditrysia</taxon>
        <taxon>Tineoidea</taxon>
        <taxon>Psychidae</taxon>
        <taxon>Oiketicinae</taxon>
        <taxon>Eumeta</taxon>
    </lineage>
</organism>